<dbReference type="InterPro" id="IPR019557">
    <property type="entry name" value="AminoTfrase-like_pln_mobile"/>
</dbReference>
<reference evidence="3 4" key="1">
    <citation type="submission" date="2024-01" db="EMBL/GenBank/DDBJ databases">
        <title>A telomere-to-telomere, gap-free genome of sweet tea (Lithocarpus litseifolius).</title>
        <authorList>
            <person name="Zhou J."/>
        </authorList>
    </citation>
    <scope>NUCLEOTIDE SEQUENCE [LARGE SCALE GENOMIC DNA]</scope>
    <source>
        <strain evidence="3">Zhou-2022a</strain>
        <tissue evidence="3">Leaf</tissue>
    </source>
</reference>
<accession>A0AAW2DII1</accession>
<sequence>MKKEGAYSQFSEGESSSGSAQGEMQEVAEYPAFLLRDPWYTPSMFFPQVSYVFGDENPFDISLSSKDLKIIEKLLRHFGQRTTSSRGKLAWMGKWVMNLSQEKDKAVRRAGFLELWLSKFLFSEFSGYRIKSAFFPLAIRLAWGAQYPLAPMFLGHVYPQLDLLLGDEVKDNSCF</sequence>
<evidence type="ECO:0000256" key="1">
    <source>
        <dbReference type="SAM" id="MobiDB-lite"/>
    </source>
</evidence>
<dbReference type="AlphaFoldDB" id="A0AAW2DII1"/>
<feature type="compositionally biased region" description="Low complexity" evidence="1">
    <location>
        <begin position="8"/>
        <end position="22"/>
    </location>
</feature>
<organism evidence="3 4">
    <name type="scientific">Lithocarpus litseifolius</name>
    <dbReference type="NCBI Taxonomy" id="425828"/>
    <lineage>
        <taxon>Eukaryota</taxon>
        <taxon>Viridiplantae</taxon>
        <taxon>Streptophyta</taxon>
        <taxon>Embryophyta</taxon>
        <taxon>Tracheophyta</taxon>
        <taxon>Spermatophyta</taxon>
        <taxon>Magnoliopsida</taxon>
        <taxon>eudicotyledons</taxon>
        <taxon>Gunneridae</taxon>
        <taxon>Pentapetalae</taxon>
        <taxon>rosids</taxon>
        <taxon>fabids</taxon>
        <taxon>Fagales</taxon>
        <taxon>Fagaceae</taxon>
        <taxon>Lithocarpus</taxon>
    </lineage>
</organism>
<dbReference type="Proteomes" id="UP001459277">
    <property type="component" value="Unassembled WGS sequence"/>
</dbReference>
<comment type="caution">
    <text evidence="3">The sequence shown here is derived from an EMBL/GenBank/DDBJ whole genome shotgun (WGS) entry which is preliminary data.</text>
</comment>
<dbReference type="EMBL" id="JAZDWU010000002">
    <property type="protein sequence ID" value="KAL0010455.1"/>
    <property type="molecule type" value="Genomic_DNA"/>
</dbReference>
<evidence type="ECO:0000313" key="3">
    <source>
        <dbReference type="EMBL" id="KAL0010455.1"/>
    </source>
</evidence>
<name>A0AAW2DII1_9ROSI</name>
<proteinExistence type="predicted"/>
<feature type="domain" description="Aminotransferase-like plant mobile" evidence="2">
    <location>
        <begin position="66"/>
        <end position="165"/>
    </location>
</feature>
<keyword evidence="4" id="KW-1185">Reference proteome</keyword>
<gene>
    <name evidence="3" type="ORF">SO802_005563</name>
</gene>
<evidence type="ECO:0000313" key="4">
    <source>
        <dbReference type="Proteomes" id="UP001459277"/>
    </source>
</evidence>
<protein>
    <recommendedName>
        <fullName evidence="2">Aminotransferase-like plant mobile domain-containing protein</fullName>
    </recommendedName>
</protein>
<evidence type="ECO:0000259" key="2">
    <source>
        <dbReference type="Pfam" id="PF10536"/>
    </source>
</evidence>
<dbReference type="Pfam" id="PF10536">
    <property type="entry name" value="PMD"/>
    <property type="match status" value="1"/>
</dbReference>
<feature type="region of interest" description="Disordered" evidence="1">
    <location>
        <begin position="1"/>
        <end position="22"/>
    </location>
</feature>